<dbReference type="InterPro" id="IPR010982">
    <property type="entry name" value="Lambda_DNA-bd_dom_sf"/>
</dbReference>
<sequence length="73" mass="8395">MKEFKITKISKDLNITHSAVSQWFSGKTKPSIGNATKMNKLYSIPFEAWEDIKSYLDENITSSKVINQLQKEN</sequence>
<name>A0A1C0B7I7_9BACT</name>
<evidence type="ECO:0000259" key="1">
    <source>
        <dbReference type="PROSITE" id="PS50943"/>
    </source>
</evidence>
<reference evidence="3" key="1">
    <citation type="submission" date="2015-05" db="EMBL/GenBank/DDBJ databases">
        <authorList>
            <person name="Rovetto F."/>
            <person name="Cocolin L."/>
            <person name="Illeghems K."/>
            <person name="Van Nieuwerburgh F."/>
            <person name="Houf K."/>
        </authorList>
    </citation>
    <scope>NUCLEOTIDE SEQUENCE [LARGE SCALE GENOMIC DNA]</scope>
    <source>
        <strain evidence="3">DU22</strain>
    </source>
</reference>
<dbReference type="SUPFAM" id="SSF47413">
    <property type="entry name" value="lambda repressor-like DNA-binding domains"/>
    <property type="match status" value="1"/>
</dbReference>
<dbReference type="Proteomes" id="UP000093281">
    <property type="component" value="Unassembled WGS sequence"/>
</dbReference>
<dbReference type="AlphaFoldDB" id="A0A1C0B7I7"/>
<feature type="domain" description="HTH cro/C1-type" evidence="1">
    <location>
        <begin position="10"/>
        <end position="49"/>
    </location>
</feature>
<dbReference type="CDD" id="cd00093">
    <property type="entry name" value="HTH_XRE"/>
    <property type="match status" value="1"/>
</dbReference>
<comment type="caution">
    <text evidence="2">The sequence shown here is derived from an EMBL/GenBank/DDBJ whole genome shotgun (WGS) entry which is preliminary data.</text>
</comment>
<dbReference type="EMBL" id="LCUJ01000002">
    <property type="protein sequence ID" value="OCL99547.1"/>
    <property type="molecule type" value="Genomic_DNA"/>
</dbReference>
<dbReference type="OrthoDB" id="5348881at2"/>
<organism evidence="2 3">
    <name type="scientific">Aliarcobacter thereius</name>
    <dbReference type="NCBI Taxonomy" id="544718"/>
    <lineage>
        <taxon>Bacteria</taxon>
        <taxon>Pseudomonadati</taxon>
        <taxon>Campylobacterota</taxon>
        <taxon>Epsilonproteobacteria</taxon>
        <taxon>Campylobacterales</taxon>
        <taxon>Arcobacteraceae</taxon>
        <taxon>Aliarcobacter</taxon>
    </lineage>
</organism>
<evidence type="ECO:0000313" key="2">
    <source>
        <dbReference type="EMBL" id="OCL99547.1"/>
    </source>
</evidence>
<dbReference type="PROSITE" id="PS50943">
    <property type="entry name" value="HTH_CROC1"/>
    <property type="match status" value="1"/>
</dbReference>
<dbReference type="InterPro" id="IPR001387">
    <property type="entry name" value="Cro/C1-type_HTH"/>
</dbReference>
<dbReference type="RefSeq" id="WP_066185500.1">
    <property type="nucleotide sequence ID" value="NZ_LCUJ01000002.1"/>
</dbReference>
<proteinExistence type="predicted"/>
<gene>
    <name evidence="2" type="ORF">AAX29_00588</name>
</gene>
<dbReference type="GO" id="GO:0003677">
    <property type="term" value="F:DNA binding"/>
    <property type="evidence" value="ECO:0007669"/>
    <property type="project" value="InterPro"/>
</dbReference>
<accession>A0A1C0B7I7</accession>
<dbReference type="Gene3D" id="1.10.260.40">
    <property type="entry name" value="lambda repressor-like DNA-binding domains"/>
    <property type="match status" value="1"/>
</dbReference>
<protein>
    <submittedName>
        <fullName evidence="2">Helix-turn-helix protein</fullName>
    </submittedName>
</protein>
<evidence type="ECO:0000313" key="3">
    <source>
        <dbReference type="Proteomes" id="UP000093281"/>
    </source>
</evidence>
<dbReference type="Pfam" id="PF01381">
    <property type="entry name" value="HTH_3"/>
    <property type="match status" value="1"/>
</dbReference>